<dbReference type="EMBL" id="JARYMX010000005">
    <property type="protein sequence ID" value="KAJ9548228.1"/>
    <property type="molecule type" value="Genomic_DNA"/>
</dbReference>
<sequence length="762" mass="85312">MTFRTLTKHLHKDSNTLAHIIQTFAKSNQLSKGKLLHAQLITSGYPSCTYLTNHLLSMYARCGQIGYAHNLFDEMPQRNLVSWTAMISGFSQNLDFSKAIAMFRTMRVCGESPNEFAFSSVIQACSSLESVENGKQIHCLALKTGFGYEMFVGSNLADMYSKCGLMVEACKVFEEMPFKDEVSWNSMIDGYAKNGYNEEALLAFRKMLIEEDVKIDQYVLCSALCACGAYKAFNFGRCLHSFVVKLGFNLRVSVGNALTDMYCKLGDMDSGSRFLEIDSRDANIVSYTSLIDGYVEKDQIEKALMVFVELKRQGIEPNEFTFSSLVKACANHAALEQGSQLHALVFKYNLDQDPFVSSIVVDMYGKCGLLEDSIQAFEKICKASEYAWNSLVGVFAHHGLGKEAIKVFDKMVVQNVKPNAVTFVNLLNACSHSKLVNEGLNYFNSMEMVYGVKPRSEHYSCVIDLLGRAGRLEEAEIFIEKMPFVPNAYAWCSLLAACRIHGDKERGELAAERLKRIEPENSGAHVLLSNIYAKERQWEDVRIVRKTMKDGNVKKLPGLSWVDVDNKVHVFGAEDWCHPDKKEIDSKLDSLLGKITEAGYVPDTESVSVDMEDDMKAKVLHRHSERMAIAFALIRMPIGKPIIVKKNIRNFFTQLPKPDLMASPVLAKAAATVAPAARRQALTLTEAAADRIRHLLHNRQRSFLKLGIKARGCNGLSYTLNYAVSGRDRSFADTERRGEAFSLGEARRKPQGGLRRKPRGGK</sequence>
<evidence type="ECO:0000259" key="5">
    <source>
        <dbReference type="Pfam" id="PF14432"/>
    </source>
</evidence>
<gene>
    <name evidence="6" type="ORF">OSB04_020771</name>
</gene>
<keyword evidence="7" id="KW-1185">Reference proteome</keyword>
<dbReference type="SUPFAM" id="SSF48452">
    <property type="entry name" value="TPR-like"/>
    <property type="match status" value="1"/>
</dbReference>
<comment type="caution">
    <text evidence="6">The sequence shown here is derived from an EMBL/GenBank/DDBJ whole genome shotgun (WGS) entry which is preliminary data.</text>
</comment>
<keyword evidence="2" id="KW-0677">Repeat</keyword>
<dbReference type="Pfam" id="PF14432">
    <property type="entry name" value="DYW_deaminase"/>
    <property type="match status" value="1"/>
</dbReference>
<dbReference type="Pfam" id="PF20431">
    <property type="entry name" value="E_motif"/>
    <property type="match status" value="1"/>
</dbReference>
<accession>A0AA38TCI6</accession>
<dbReference type="InterPro" id="IPR011990">
    <property type="entry name" value="TPR-like_helical_dom_sf"/>
</dbReference>
<dbReference type="GO" id="GO:0008270">
    <property type="term" value="F:zinc ion binding"/>
    <property type="evidence" value="ECO:0007669"/>
    <property type="project" value="InterPro"/>
</dbReference>
<dbReference type="InterPro" id="IPR035903">
    <property type="entry name" value="HesB-like_dom_sf"/>
</dbReference>
<dbReference type="AlphaFoldDB" id="A0AA38TCI6"/>
<protein>
    <recommendedName>
        <fullName evidence="5">DYW domain-containing protein</fullName>
    </recommendedName>
</protein>
<dbReference type="SUPFAM" id="SSF89360">
    <property type="entry name" value="HesB-like domain"/>
    <property type="match status" value="1"/>
</dbReference>
<dbReference type="FunFam" id="1.25.40.10:FF:000344">
    <property type="entry name" value="Pentatricopeptide repeat-containing protein"/>
    <property type="match status" value="1"/>
</dbReference>
<feature type="repeat" description="PPR" evidence="3">
    <location>
        <begin position="283"/>
        <end position="317"/>
    </location>
</feature>
<evidence type="ECO:0000313" key="7">
    <source>
        <dbReference type="Proteomes" id="UP001172457"/>
    </source>
</evidence>
<proteinExistence type="inferred from homology"/>
<dbReference type="Proteomes" id="UP001172457">
    <property type="component" value="Chromosome 5"/>
</dbReference>
<dbReference type="InterPro" id="IPR046960">
    <property type="entry name" value="PPR_At4g14850-like_plant"/>
</dbReference>
<feature type="repeat" description="PPR" evidence="3">
    <location>
        <begin position="79"/>
        <end position="113"/>
    </location>
</feature>
<feature type="domain" description="DYW" evidence="5">
    <location>
        <begin position="599"/>
        <end position="649"/>
    </location>
</feature>
<dbReference type="FunFam" id="1.25.40.10:FF:000031">
    <property type="entry name" value="Pentatricopeptide repeat-containing protein mitochondrial"/>
    <property type="match status" value="1"/>
</dbReference>
<evidence type="ECO:0000313" key="6">
    <source>
        <dbReference type="EMBL" id="KAJ9548228.1"/>
    </source>
</evidence>
<dbReference type="Gene3D" id="1.25.40.10">
    <property type="entry name" value="Tetratricopeptide repeat domain"/>
    <property type="match status" value="4"/>
</dbReference>
<feature type="region of interest" description="Disordered" evidence="4">
    <location>
        <begin position="734"/>
        <end position="762"/>
    </location>
</feature>
<comment type="similarity">
    <text evidence="1">Belongs to the PPR family. PCMP-H subfamily.</text>
</comment>
<dbReference type="GO" id="GO:0009451">
    <property type="term" value="P:RNA modification"/>
    <property type="evidence" value="ECO:0007669"/>
    <property type="project" value="InterPro"/>
</dbReference>
<dbReference type="GO" id="GO:0003723">
    <property type="term" value="F:RNA binding"/>
    <property type="evidence" value="ECO:0007669"/>
    <property type="project" value="InterPro"/>
</dbReference>
<dbReference type="InterPro" id="IPR002885">
    <property type="entry name" value="PPR_rpt"/>
</dbReference>
<dbReference type="PANTHER" id="PTHR47926">
    <property type="entry name" value="PENTATRICOPEPTIDE REPEAT-CONTAINING PROTEIN"/>
    <property type="match status" value="1"/>
</dbReference>
<feature type="repeat" description="PPR" evidence="3">
    <location>
        <begin position="384"/>
        <end position="418"/>
    </location>
</feature>
<dbReference type="PROSITE" id="PS51375">
    <property type="entry name" value="PPR"/>
    <property type="match status" value="4"/>
</dbReference>
<dbReference type="Pfam" id="PF01535">
    <property type="entry name" value="PPR"/>
    <property type="match status" value="3"/>
</dbReference>
<dbReference type="FunFam" id="1.25.40.10:FF:000073">
    <property type="entry name" value="Pentatricopeptide repeat-containing protein chloroplastic"/>
    <property type="match status" value="1"/>
</dbReference>
<evidence type="ECO:0000256" key="1">
    <source>
        <dbReference type="ARBA" id="ARBA00006643"/>
    </source>
</evidence>
<feature type="repeat" description="PPR" evidence="3">
    <location>
        <begin position="180"/>
        <end position="215"/>
    </location>
</feature>
<dbReference type="NCBIfam" id="TIGR00756">
    <property type="entry name" value="PPR"/>
    <property type="match status" value="4"/>
</dbReference>
<evidence type="ECO:0000256" key="2">
    <source>
        <dbReference type="ARBA" id="ARBA00022737"/>
    </source>
</evidence>
<dbReference type="InterPro" id="IPR032867">
    <property type="entry name" value="DYW_dom"/>
</dbReference>
<dbReference type="PANTHER" id="PTHR47926:SF366">
    <property type="entry name" value="PENTATRICOPEPTIDE REPEAT SUPERFAMILY PROTEIN"/>
    <property type="match status" value="1"/>
</dbReference>
<organism evidence="6 7">
    <name type="scientific">Centaurea solstitialis</name>
    <name type="common">yellow star-thistle</name>
    <dbReference type="NCBI Taxonomy" id="347529"/>
    <lineage>
        <taxon>Eukaryota</taxon>
        <taxon>Viridiplantae</taxon>
        <taxon>Streptophyta</taxon>
        <taxon>Embryophyta</taxon>
        <taxon>Tracheophyta</taxon>
        <taxon>Spermatophyta</taxon>
        <taxon>Magnoliopsida</taxon>
        <taxon>eudicotyledons</taxon>
        <taxon>Gunneridae</taxon>
        <taxon>Pentapetalae</taxon>
        <taxon>asterids</taxon>
        <taxon>campanulids</taxon>
        <taxon>Asterales</taxon>
        <taxon>Asteraceae</taxon>
        <taxon>Carduoideae</taxon>
        <taxon>Cardueae</taxon>
        <taxon>Centaureinae</taxon>
        <taxon>Centaurea</taxon>
    </lineage>
</organism>
<dbReference type="Pfam" id="PF13041">
    <property type="entry name" value="PPR_2"/>
    <property type="match status" value="3"/>
</dbReference>
<dbReference type="FunFam" id="1.25.40.10:FF:000366">
    <property type="entry name" value="Pentatricopeptide (PPR) repeat-containing protein"/>
    <property type="match status" value="1"/>
</dbReference>
<evidence type="ECO:0000256" key="4">
    <source>
        <dbReference type="SAM" id="MobiDB-lite"/>
    </source>
</evidence>
<dbReference type="Gene3D" id="2.60.300.12">
    <property type="entry name" value="HesB-like domain"/>
    <property type="match status" value="1"/>
</dbReference>
<evidence type="ECO:0000256" key="3">
    <source>
        <dbReference type="PROSITE-ProRule" id="PRU00708"/>
    </source>
</evidence>
<dbReference type="InterPro" id="IPR046848">
    <property type="entry name" value="E_motif"/>
</dbReference>
<reference evidence="6" key="1">
    <citation type="submission" date="2023-03" db="EMBL/GenBank/DDBJ databases">
        <title>Chromosome-scale reference genome and RAD-based genetic map of yellow starthistle (Centaurea solstitialis) reveal putative structural variation and QTLs associated with invader traits.</title>
        <authorList>
            <person name="Reatini B."/>
            <person name="Cang F.A."/>
            <person name="Jiang Q."/>
            <person name="Mckibben M.T.W."/>
            <person name="Barker M.S."/>
            <person name="Rieseberg L.H."/>
            <person name="Dlugosch K.M."/>
        </authorList>
    </citation>
    <scope>NUCLEOTIDE SEQUENCE</scope>
    <source>
        <strain evidence="6">CAN-66</strain>
        <tissue evidence="6">Leaf</tissue>
    </source>
</reference>
<name>A0AA38TCI6_9ASTR</name>